<evidence type="ECO:0000256" key="6">
    <source>
        <dbReference type="SAM" id="Phobius"/>
    </source>
</evidence>
<dbReference type="GO" id="GO:0016020">
    <property type="term" value="C:membrane"/>
    <property type="evidence" value="ECO:0007669"/>
    <property type="project" value="UniProtKB-SubCell"/>
</dbReference>
<evidence type="ECO:0000256" key="1">
    <source>
        <dbReference type="ARBA" id="ARBA00004167"/>
    </source>
</evidence>
<reference evidence="7" key="1">
    <citation type="submission" date="2020-10" db="EMBL/GenBank/DDBJ databases">
        <authorList>
            <person name="Gilroy R."/>
        </authorList>
    </citation>
    <scope>NUCLEOTIDE SEQUENCE</scope>
    <source>
        <strain evidence="7">CHK197-8231</strain>
    </source>
</reference>
<gene>
    <name evidence="7" type="ORF">IAD49_00265</name>
</gene>
<dbReference type="InterPro" id="IPR023353">
    <property type="entry name" value="LemA-like_dom_sf"/>
</dbReference>
<comment type="similarity">
    <text evidence="2">Belongs to the LemA family.</text>
</comment>
<proteinExistence type="inferred from homology"/>
<evidence type="ECO:0000313" key="7">
    <source>
        <dbReference type="EMBL" id="HIU22005.1"/>
    </source>
</evidence>
<dbReference type="PANTHER" id="PTHR34478">
    <property type="entry name" value="PROTEIN LEMA"/>
    <property type="match status" value="1"/>
</dbReference>
<organism evidence="7 8">
    <name type="scientific">Candidatus Fimihabitans intestinipullorum</name>
    <dbReference type="NCBI Taxonomy" id="2840820"/>
    <lineage>
        <taxon>Bacteria</taxon>
        <taxon>Bacillati</taxon>
        <taxon>Mycoplasmatota</taxon>
        <taxon>Mycoplasmatota incertae sedis</taxon>
        <taxon>Candidatus Fimihabitans</taxon>
    </lineage>
</organism>
<name>A0A9D1HVI6_9BACT</name>
<dbReference type="InterPro" id="IPR007156">
    <property type="entry name" value="MamQ_LemA"/>
</dbReference>
<evidence type="ECO:0000256" key="4">
    <source>
        <dbReference type="ARBA" id="ARBA00022989"/>
    </source>
</evidence>
<dbReference type="PANTHER" id="PTHR34478:SF2">
    <property type="entry name" value="MEMBRANE PROTEIN"/>
    <property type="match status" value="1"/>
</dbReference>
<keyword evidence="5 6" id="KW-0472">Membrane</keyword>
<evidence type="ECO:0000313" key="8">
    <source>
        <dbReference type="Proteomes" id="UP000824087"/>
    </source>
</evidence>
<dbReference type="Gene3D" id="1.20.1440.20">
    <property type="entry name" value="LemA-like domain"/>
    <property type="match status" value="1"/>
</dbReference>
<dbReference type="EMBL" id="DVML01000003">
    <property type="protein sequence ID" value="HIU22005.1"/>
    <property type="molecule type" value="Genomic_DNA"/>
</dbReference>
<sequence>MNAMWIVLIVIAIIVVLLIAFFVSTYNKLVNLRNMVQDQWSQIDVLLKRRADLIPNLVETVKGYASHEKETLDAVISARNKAVSATTPEDEMKANGELTQALGRLFAISEAYPDLKANTNFIDLQNNLKETEDKIAYARQFYNDAVLGYKNKLEMFPSNIVASMFGFKPEAFFEATEADKEVPKVQF</sequence>
<feature type="transmembrane region" description="Helical" evidence="6">
    <location>
        <begin position="6"/>
        <end position="26"/>
    </location>
</feature>
<comment type="subcellular location">
    <subcellularLocation>
        <location evidence="1">Membrane</location>
        <topology evidence="1">Single-pass membrane protein</topology>
    </subcellularLocation>
</comment>
<keyword evidence="4 6" id="KW-1133">Transmembrane helix</keyword>
<comment type="caution">
    <text evidence="7">The sequence shown here is derived from an EMBL/GenBank/DDBJ whole genome shotgun (WGS) entry which is preliminary data.</text>
</comment>
<evidence type="ECO:0000256" key="3">
    <source>
        <dbReference type="ARBA" id="ARBA00022692"/>
    </source>
</evidence>
<dbReference type="Pfam" id="PF04011">
    <property type="entry name" value="LemA"/>
    <property type="match status" value="1"/>
</dbReference>
<dbReference type="AlphaFoldDB" id="A0A9D1HVI6"/>
<protein>
    <submittedName>
        <fullName evidence="7">LemA family protein</fullName>
    </submittedName>
</protein>
<evidence type="ECO:0000256" key="5">
    <source>
        <dbReference type="ARBA" id="ARBA00023136"/>
    </source>
</evidence>
<dbReference type="Proteomes" id="UP000824087">
    <property type="component" value="Unassembled WGS sequence"/>
</dbReference>
<accession>A0A9D1HVI6</accession>
<evidence type="ECO:0000256" key="2">
    <source>
        <dbReference type="ARBA" id="ARBA00008854"/>
    </source>
</evidence>
<keyword evidence="3 6" id="KW-0812">Transmembrane</keyword>
<dbReference type="SUPFAM" id="SSF140478">
    <property type="entry name" value="LemA-like"/>
    <property type="match status" value="1"/>
</dbReference>
<reference evidence="7" key="2">
    <citation type="journal article" date="2021" name="PeerJ">
        <title>Extensive microbial diversity within the chicken gut microbiome revealed by metagenomics and culture.</title>
        <authorList>
            <person name="Gilroy R."/>
            <person name="Ravi A."/>
            <person name="Getino M."/>
            <person name="Pursley I."/>
            <person name="Horton D.L."/>
            <person name="Alikhan N.F."/>
            <person name="Baker D."/>
            <person name="Gharbi K."/>
            <person name="Hall N."/>
            <person name="Watson M."/>
            <person name="Adriaenssens E.M."/>
            <person name="Foster-Nyarko E."/>
            <person name="Jarju S."/>
            <person name="Secka A."/>
            <person name="Antonio M."/>
            <person name="Oren A."/>
            <person name="Chaudhuri R.R."/>
            <person name="La Ragione R."/>
            <person name="Hildebrand F."/>
            <person name="Pallen M.J."/>
        </authorList>
    </citation>
    <scope>NUCLEOTIDE SEQUENCE</scope>
    <source>
        <strain evidence="7">CHK197-8231</strain>
    </source>
</reference>